<evidence type="ECO:0000259" key="22">
    <source>
        <dbReference type="PROSITE" id="PS50894"/>
    </source>
</evidence>
<evidence type="ECO:0000256" key="2">
    <source>
        <dbReference type="ARBA" id="ARBA00004651"/>
    </source>
</evidence>
<keyword evidence="6" id="KW-0808">Transferase</keyword>
<dbReference type="InterPro" id="IPR013767">
    <property type="entry name" value="PAS_fold"/>
</dbReference>
<dbReference type="SUPFAM" id="SSF55874">
    <property type="entry name" value="ATPase domain of HSP90 chaperone/DNA topoisomerase II/histidine kinase"/>
    <property type="match status" value="1"/>
</dbReference>
<dbReference type="OrthoDB" id="6110612at2"/>
<evidence type="ECO:0000259" key="21">
    <source>
        <dbReference type="PROSITE" id="PS50113"/>
    </source>
</evidence>
<dbReference type="CDD" id="cd16922">
    <property type="entry name" value="HATPase_EvgS-ArcB-TorS-like"/>
    <property type="match status" value="1"/>
</dbReference>
<sequence>MNWLTQMFTTSVDSALLVQGQYDSPLVILSILLASSASFFALRLAETARHIVLARYRHIATATGALILAGGIWSMHFVGMLAFKLPHHMDYDWFLTVLSLIPAFVASLIVLKSLIYVQEKDALSLRLTLRNGVIVGAGIGTMHYVGMAAMDMHLTVKYNPYLFALSVVVAVVLACVALLARRAMKLTFPDMPTIRIKFIIAAIMGCAISGMHYTGMAAAYFIKGSSSSFLALPPGDNSEMGYAVSIFSFLIFILAMNVSSQLRYRQLLIEQSASEARTQAILDTATDAVITINAKGIIQEFNTAAQAMFGWTECEATGQSVDLLFPDKGDAQYDGFLVEYFALANTSVVGTNRELMARNKAGRLFPIQLGIGRINLPNGELLYVGFASDISQRREMEERIYKSEERLSSLIRNIPGVSFRCLLDENWTPLFLSEAIYDLNGHSAQEYLEGTLSFGSWLHPEDQDRVVAFFEEAVGKQDRYEVEYRVTHQDGRILWVLESGTIVYDNNHNAKWIDGVMLDITSRKAMEQELREAKSRAEEAAEAKASFLANMSHEIRTPMNAIIGFSSILLDSSLPTETRKHLQTISQSAQSLLHLLNDILDSAKLDKNKLELDMQPFRLSSCVDTVISTLWLQAKNKGLALNLEVSPELPQVVEGAEDRIRQVLINLVGNGIKFTESGSVSLRVTPVAGRKDWVRFAVHDTGIGIPQERVNQIFEAFTQADASMSRRFGGTGLGTTISKQLVELMGGTIHLESRLGDGSCFYFDIPLHKAEQQDLAETNQLLKLPPLRILVADDIEENLTLLNIMLTKQGHTVYMANDGVEAVEVFKDVRPQVVLMDIQMPNMDGLEATHTIRAFEASAGLDCTPVIALTASVLLEDRVQAQEAGMSGFANKPVDLAQLMQEIAKVLQLEANELASVMASSAVIGAPKFHVVHLGKGMELWGEYSVYVAEVVKFYHKHQGLLEVLQGYIELEEWAKLADRSHALKGLTGNLALLPLYQYFSALEKAADGHCLGEMSAAMGHIAAIWSDFAEDIERLEASLEPVSQASDTEGSMSVQEQIEQLTEWLYITESGEIDDELSESLLQGVRSDIEPLVRQAAHAIDEFEFKEAVKHIYQARTLLRQ</sequence>
<dbReference type="Gene3D" id="3.40.50.2300">
    <property type="match status" value="1"/>
</dbReference>
<dbReference type="Pfam" id="PF00512">
    <property type="entry name" value="HisKA"/>
    <property type="match status" value="1"/>
</dbReference>
<dbReference type="GO" id="GO:0005524">
    <property type="term" value="F:ATP binding"/>
    <property type="evidence" value="ECO:0007669"/>
    <property type="project" value="UniProtKB-KW"/>
</dbReference>
<dbReference type="PROSITE" id="PS50109">
    <property type="entry name" value="HIS_KIN"/>
    <property type="match status" value="1"/>
</dbReference>
<feature type="transmembrane region" description="Helical" evidence="16">
    <location>
        <begin position="26"/>
        <end position="44"/>
    </location>
</feature>
<dbReference type="SUPFAM" id="SSF52172">
    <property type="entry name" value="CheY-like"/>
    <property type="match status" value="1"/>
</dbReference>
<keyword evidence="13 16" id="KW-0472">Membrane</keyword>
<dbReference type="InterPro" id="IPR011006">
    <property type="entry name" value="CheY-like_superfamily"/>
</dbReference>
<dbReference type="Gene3D" id="3.30.450.20">
    <property type="entry name" value="PAS domain"/>
    <property type="match status" value="2"/>
</dbReference>
<evidence type="ECO:0000256" key="13">
    <source>
        <dbReference type="ARBA" id="ARBA00023136"/>
    </source>
</evidence>
<dbReference type="NCBIfam" id="TIGR00229">
    <property type="entry name" value="sensory_box"/>
    <property type="match status" value="2"/>
</dbReference>
<gene>
    <name evidence="24" type="ORF">C8D85_2541</name>
</gene>
<evidence type="ECO:0000259" key="18">
    <source>
        <dbReference type="PROSITE" id="PS50109"/>
    </source>
</evidence>
<dbReference type="InterPro" id="IPR004358">
    <property type="entry name" value="Sig_transdc_His_kin-like_C"/>
</dbReference>
<feature type="domain" description="HPt" evidence="22">
    <location>
        <begin position="943"/>
        <end position="1043"/>
    </location>
</feature>
<feature type="domain" description="Histidine kinase" evidence="18">
    <location>
        <begin position="550"/>
        <end position="769"/>
    </location>
</feature>
<dbReference type="InterPro" id="IPR001789">
    <property type="entry name" value="Sig_transdc_resp-reg_receiver"/>
</dbReference>
<dbReference type="AlphaFoldDB" id="A0A4R6X119"/>
<evidence type="ECO:0000313" key="25">
    <source>
        <dbReference type="Proteomes" id="UP000295729"/>
    </source>
</evidence>
<dbReference type="Gene3D" id="1.20.120.160">
    <property type="entry name" value="HPT domain"/>
    <property type="match status" value="1"/>
</dbReference>
<evidence type="ECO:0000256" key="12">
    <source>
        <dbReference type="ARBA" id="ARBA00023012"/>
    </source>
</evidence>
<dbReference type="PROSITE" id="PS50924">
    <property type="entry name" value="MHYT"/>
    <property type="match status" value="1"/>
</dbReference>
<feature type="modified residue" description="4-aspartylphosphate" evidence="15">
    <location>
        <position position="837"/>
    </location>
</feature>
<dbReference type="InterPro" id="IPR036890">
    <property type="entry name" value="HATPase_C_sf"/>
</dbReference>
<evidence type="ECO:0000259" key="23">
    <source>
        <dbReference type="PROSITE" id="PS50924"/>
    </source>
</evidence>
<dbReference type="SUPFAM" id="SSF47384">
    <property type="entry name" value="Homodimeric domain of signal transducing histidine kinase"/>
    <property type="match status" value="1"/>
</dbReference>
<evidence type="ECO:0000313" key="24">
    <source>
        <dbReference type="EMBL" id="TDR12506.1"/>
    </source>
</evidence>
<dbReference type="Pfam" id="PF00989">
    <property type="entry name" value="PAS"/>
    <property type="match status" value="1"/>
</dbReference>
<dbReference type="SMART" id="SM00086">
    <property type="entry name" value="PAC"/>
    <property type="match status" value="2"/>
</dbReference>
<dbReference type="GO" id="GO:0005886">
    <property type="term" value="C:plasma membrane"/>
    <property type="evidence" value="ECO:0007669"/>
    <property type="project" value="UniProtKB-SubCell"/>
</dbReference>
<evidence type="ECO:0000256" key="15">
    <source>
        <dbReference type="PROSITE-ProRule" id="PRU00169"/>
    </source>
</evidence>
<feature type="domain" description="PAS" evidence="20">
    <location>
        <begin position="403"/>
        <end position="477"/>
    </location>
</feature>
<dbReference type="InterPro" id="IPR005467">
    <property type="entry name" value="His_kinase_dom"/>
</dbReference>
<protein>
    <recommendedName>
        <fullName evidence="3">histidine kinase</fullName>
        <ecNumber evidence="3">2.7.13.3</ecNumber>
    </recommendedName>
</protein>
<dbReference type="SMART" id="SM00448">
    <property type="entry name" value="REC"/>
    <property type="match status" value="1"/>
</dbReference>
<feature type="coiled-coil region" evidence="17">
    <location>
        <begin position="523"/>
        <end position="550"/>
    </location>
</feature>
<dbReference type="PRINTS" id="PR00344">
    <property type="entry name" value="BCTRLSENSOR"/>
</dbReference>
<feature type="transmembrane region" description="Helical" evidence="16">
    <location>
        <begin position="161"/>
        <end position="180"/>
    </location>
</feature>
<dbReference type="FunFam" id="3.30.565.10:FF:000010">
    <property type="entry name" value="Sensor histidine kinase RcsC"/>
    <property type="match status" value="1"/>
</dbReference>
<dbReference type="InterPro" id="IPR036097">
    <property type="entry name" value="HisK_dim/P_sf"/>
</dbReference>
<keyword evidence="10" id="KW-0067">ATP-binding</keyword>
<keyword evidence="17" id="KW-0175">Coiled coil</keyword>
<evidence type="ECO:0000259" key="20">
    <source>
        <dbReference type="PROSITE" id="PS50112"/>
    </source>
</evidence>
<evidence type="ECO:0000256" key="5">
    <source>
        <dbReference type="ARBA" id="ARBA00022553"/>
    </source>
</evidence>
<dbReference type="InterPro" id="IPR003594">
    <property type="entry name" value="HATPase_dom"/>
</dbReference>
<evidence type="ECO:0000256" key="6">
    <source>
        <dbReference type="ARBA" id="ARBA00022679"/>
    </source>
</evidence>
<dbReference type="GO" id="GO:0006355">
    <property type="term" value="P:regulation of DNA-templated transcription"/>
    <property type="evidence" value="ECO:0007669"/>
    <property type="project" value="InterPro"/>
</dbReference>
<comment type="caution">
    <text evidence="24">The sequence shown here is derived from an EMBL/GenBank/DDBJ whole genome shotgun (WGS) entry which is preliminary data.</text>
</comment>
<keyword evidence="4" id="KW-1003">Cell membrane</keyword>
<evidence type="ECO:0000256" key="17">
    <source>
        <dbReference type="SAM" id="Coils"/>
    </source>
</evidence>
<dbReference type="GO" id="GO:0000155">
    <property type="term" value="F:phosphorelay sensor kinase activity"/>
    <property type="evidence" value="ECO:0007669"/>
    <property type="project" value="InterPro"/>
</dbReference>
<dbReference type="InterPro" id="IPR003661">
    <property type="entry name" value="HisK_dim/P_dom"/>
</dbReference>
<dbReference type="CDD" id="cd00082">
    <property type="entry name" value="HisKA"/>
    <property type="match status" value="1"/>
</dbReference>
<dbReference type="PANTHER" id="PTHR45339">
    <property type="entry name" value="HYBRID SIGNAL TRANSDUCTION HISTIDINE KINASE J"/>
    <property type="match status" value="1"/>
</dbReference>
<dbReference type="CDD" id="cd00130">
    <property type="entry name" value="PAS"/>
    <property type="match status" value="2"/>
</dbReference>
<evidence type="ECO:0000259" key="19">
    <source>
        <dbReference type="PROSITE" id="PS50110"/>
    </source>
</evidence>
<feature type="domain" description="Response regulatory" evidence="19">
    <location>
        <begin position="788"/>
        <end position="907"/>
    </location>
</feature>
<dbReference type="InterPro" id="IPR001610">
    <property type="entry name" value="PAC"/>
</dbReference>
<dbReference type="SUPFAM" id="SSF47226">
    <property type="entry name" value="Histidine-containing phosphotransfer domain, HPT domain"/>
    <property type="match status" value="1"/>
</dbReference>
<keyword evidence="5 15" id="KW-0597">Phosphoprotein</keyword>
<dbReference type="InterPro" id="IPR013655">
    <property type="entry name" value="PAS_fold_3"/>
</dbReference>
<evidence type="ECO:0000256" key="11">
    <source>
        <dbReference type="ARBA" id="ARBA00022989"/>
    </source>
</evidence>
<comment type="catalytic activity">
    <reaction evidence="1">
        <text>ATP + protein L-histidine = ADP + protein N-phospho-L-histidine.</text>
        <dbReference type="EC" id="2.7.13.3"/>
    </reaction>
</comment>
<evidence type="ECO:0000256" key="16">
    <source>
        <dbReference type="PROSITE-ProRule" id="PRU00244"/>
    </source>
</evidence>
<dbReference type="PROSITE" id="PS50112">
    <property type="entry name" value="PAS"/>
    <property type="match status" value="2"/>
</dbReference>
<dbReference type="SMART" id="SM00091">
    <property type="entry name" value="PAS"/>
    <property type="match status" value="2"/>
</dbReference>
<keyword evidence="12" id="KW-0902">Two-component regulatory system</keyword>
<feature type="domain" description="MHYT" evidence="23">
    <location>
        <begin position="22"/>
        <end position="222"/>
    </location>
</feature>
<evidence type="ECO:0000256" key="8">
    <source>
        <dbReference type="ARBA" id="ARBA00022741"/>
    </source>
</evidence>
<dbReference type="Pfam" id="PF08447">
    <property type="entry name" value="PAS_3"/>
    <property type="match status" value="1"/>
</dbReference>
<dbReference type="Proteomes" id="UP000295729">
    <property type="component" value="Unassembled WGS sequence"/>
</dbReference>
<dbReference type="InterPro" id="IPR035965">
    <property type="entry name" value="PAS-like_dom_sf"/>
</dbReference>
<dbReference type="EC" id="2.7.13.3" evidence="3"/>
<dbReference type="SUPFAM" id="SSF55785">
    <property type="entry name" value="PYP-like sensor domain (PAS domain)"/>
    <property type="match status" value="2"/>
</dbReference>
<evidence type="ECO:0000256" key="4">
    <source>
        <dbReference type="ARBA" id="ARBA00022475"/>
    </source>
</evidence>
<keyword evidence="25" id="KW-1185">Reference proteome</keyword>
<dbReference type="InterPro" id="IPR008207">
    <property type="entry name" value="Sig_transdc_His_kin_Hpt_dom"/>
</dbReference>
<dbReference type="InterPro" id="IPR000014">
    <property type="entry name" value="PAS"/>
</dbReference>
<reference evidence="24 25" key="1">
    <citation type="submission" date="2019-03" db="EMBL/GenBank/DDBJ databases">
        <title>Genomic Encyclopedia of Type Strains, Phase IV (KMG-IV): sequencing the most valuable type-strain genomes for metagenomic binning, comparative biology and taxonomic classification.</title>
        <authorList>
            <person name="Goeker M."/>
        </authorList>
    </citation>
    <scope>NUCLEOTIDE SEQUENCE [LARGE SCALE GENOMIC DNA]</scope>
    <source>
        <strain evidence="24 25">DSM 5604</strain>
    </source>
</reference>
<name>A0A4R6X119_9GAMM</name>
<dbReference type="InterPro" id="IPR036641">
    <property type="entry name" value="HPT_dom_sf"/>
</dbReference>
<dbReference type="InterPro" id="IPR000700">
    <property type="entry name" value="PAS-assoc_C"/>
</dbReference>
<dbReference type="InterPro" id="IPR005330">
    <property type="entry name" value="MHYT_dom"/>
</dbReference>
<dbReference type="PROSITE" id="PS50110">
    <property type="entry name" value="RESPONSE_REGULATORY"/>
    <property type="match status" value="1"/>
</dbReference>
<dbReference type="PROSITE" id="PS50894">
    <property type="entry name" value="HPT"/>
    <property type="match status" value="1"/>
</dbReference>
<feature type="transmembrane region" description="Helical" evidence="16">
    <location>
        <begin position="200"/>
        <end position="222"/>
    </location>
</feature>
<organism evidence="24 25">
    <name type="scientific">Marinomonas communis</name>
    <dbReference type="NCBI Taxonomy" id="28254"/>
    <lineage>
        <taxon>Bacteria</taxon>
        <taxon>Pseudomonadati</taxon>
        <taxon>Pseudomonadota</taxon>
        <taxon>Gammaproteobacteria</taxon>
        <taxon>Oceanospirillales</taxon>
        <taxon>Oceanospirillaceae</taxon>
        <taxon>Marinomonas</taxon>
    </lineage>
</organism>
<accession>A0A4R6X119</accession>
<keyword evidence="7 16" id="KW-0812">Transmembrane</keyword>
<feature type="modified residue" description="Phosphohistidine" evidence="14">
    <location>
        <position position="982"/>
    </location>
</feature>
<dbReference type="SMART" id="SM00387">
    <property type="entry name" value="HATPase_c"/>
    <property type="match status" value="1"/>
</dbReference>
<dbReference type="PROSITE" id="PS50113">
    <property type="entry name" value="PAC"/>
    <property type="match status" value="2"/>
</dbReference>
<feature type="transmembrane region" description="Helical" evidence="16">
    <location>
        <begin position="129"/>
        <end position="149"/>
    </location>
</feature>
<evidence type="ECO:0000256" key="14">
    <source>
        <dbReference type="PROSITE-ProRule" id="PRU00110"/>
    </source>
</evidence>
<dbReference type="Pfam" id="PF02518">
    <property type="entry name" value="HATPase_c"/>
    <property type="match status" value="1"/>
</dbReference>
<proteinExistence type="predicted"/>
<evidence type="ECO:0000256" key="1">
    <source>
        <dbReference type="ARBA" id="ARBA00000085"/>
    </source>
</evidence>
<feature type="domain" description="PAC" evidence="21">
    <location>
        <begin position="480"/>
        <end position="532"/>
    </location>
</feature>
<feature type="transmembrane region" description="Helical" evidence="16">
    <location>
        <begin position="93"/>
        <end position="117"/>
    </location>
</feature>
<dbReference type="Pfam" id="PF00072">
    <property type="entry name" value="Response_reg"/>
    <property type="match status" value="1"/>
</dbReference>
<feature type="domain" description="PAS" evidence="20">
    <location>
        <begin position="274"/>
        <end position="327"/>
    </location>
</feature>
<keyword evidence="9 24" id="KW-0418">Kinase</keyword>
<evidence type="ECO:0000256" key="10">
    <source>
        <dbReference type="ARBA" id="ARBA00022840"/>
    </source>
</evidence>
<dbReference type="PANTHER" id="PTHR45339:SF1">
    <property type="entry name" value="HYBRID SIGNAL TRANSDUCTION HISTIDINE KINASE J"/>
    <property type="match status" value="1"/>
</dbReference>
<dbReference type="SMART" id="SM00388">
    <property type="entry name" value="HisKA"/>
    <property type="match status" value="1"/>
</dbReference>
<feature type="domain" description="PAC" evidence="21">
    <location>
        <begin position="351"/>
        <end position="402"/>
    </location>
</feature>
<dbReference type="Gene3D" id="1.10.287.130">
    <property type="match status" value="1"/>
</dbReference>
<keyword evidence="11 16" id="KW-1133">Transmembrane helix</keyword>
<dbReference type="Pfam" id="PF03707">
    <property type="entry name" value="MHYT"/>
    <property type="match status" value="2"/>
</dbReference>
<comment type="subcellular location">
    <subcellularLocation>
        <location evidence="2">Cell membrane</location>
        <topology evidence="2">Multi-pass membrane protein</topology>
    </subcellularLocation>
</comment>
<evidence type="ECO:0000256" key="7">
    <source>
        <dbReference type="ARBA" id="ARBA00022692"/>
    </source>
</evidence>
<evidence type="ECO:0000256" key="9">
    <source>
        <dbReference type="ARBA" id="ARBA00022777"/>
    </source>
</evidence>
<keyword evidence="8" id="KW-0547">Nucleotide-binding</keyword>
<dbReference type="Gene3D" id="3.30.565.10">
    <property type="entry name" value="Histidine kinase-like ATPase, C-terminal domain"/>
    <property type="match status" value="1"/>
</dbReference>
<feature type="transmembrane region" description="Helical" evidence="16">
    <location>
        <begin position="56"/>
        <end position="73"/>
    </location>
</feature>
<evidence type="ECO:0000256" key="3">
    <source>
        <dbReference type="ARBA" id="ARBA00012438"/>
    </source>
</evidence>
<dbReference type="FunFam" id="1.10.287.130:FF:000004">
    <property type="entry name" value="Ethylene receptor 1"/>
    <property type="match status" value="1"/>
</dbReference>
<dbReference type="CDD" id="cd17546">
    <property type="entry name" value="REC_hyHK_CKI1_RcsC-like"/>
    <property type="match status" value="1"/>
</dbReference>
<dbReference type="EMBL" id="SNZA01000004">
    <property type="protein sequence ID" value="TDR12506.1"/>
    <property type="molecule type" value="Genomic_DNA"/>
</dbReference>